<evidence type="ECO:0000313" key="3">
    <source>
        <dbReference type="Proteomes" id="UP001610444"/>
    </source>
</evidence>
<evidence type="ECO:0008006" key="4">
    <source>
        <dbReference type="Google" id="ProtNLM"/>
    </source>
</evidence>
<feature type="chain" id="PRO_5047247881" description="Secreted protein" evidence="1">
    <location>
        <begin position="20"/>
        <end position="90"/>
    </location>
</feature>
<dbReference type="RefSeq" id="XP_070896118.1">
    <property type="nucleotide sequence ID" value="XM_071041081.1"/>
</dbReference>
<dbReference type="Proteomes" id="UP001610444">
    <property type="component" value="Unassembled WGS sequence"/>
</dbReference>
<proteinExistence type="predicted"/>
<feature type="signal peptide" evidence="1">
    <location>
        <begin position="1"/>
        <end position="19"/>
    </location>
</feature>
<keyword evidence="1" id="KW-0732">Signal</keyword>
<organism evidence="2 3">
    <name type="scientific">Aspergillus pseudodeflectus</name>
    <dbReference type="NCBI Taxonomy" id="176178"/>
    <lineage>
        <taxon>Eukaryota</taxon>
        <taxon>Fungi</taxon>
        <taxon>Dikarya</taxon>
        <taxon>Ascomycota</taxon>
        <taxon>Pezizomycotina</taxon>
        <taxon>Eurotiomycetes</taxon>
        <taxon>Eurotiomycetidae</taxon>
        <taxon>Eurotiales</taxon>
        <taxon>Aspergillaceae</taxon>
        <taxon>Aspergillus</taxon>
        <taxon>Aspergillus subgen. Nidulantes</taxon>
    </lineage>
</organism>
<comment type="caution">
    <text evidence="2">The sequence shown here is derived from an EMBL/GenBank/DDBJ whole genome shotgun (WGS) entry which is preliminary data.</text>
</comment>
<protein>
    <recommendedName>
        <fullName evidence="4">Secreted protein</fullName>
    </recommendedName>
</protein>
<dbReference type="GeneID" id="98156245"/>
<evidence type="ECO:0000256" key="1">
    <source>
        <dbReference type="SAM" id="SignalP"/>
    </source>
</evidence>
<accession>A0ABR4JZV1</accession>
<keyword evidence="3" id="KW-1185">Reference proteome</keyword>
<gene>
    <name evidence="2" type="ORF">BJX68DRAFT_242984</name>
</gene>
<sequence>MPGRALVFLIGTAFPGWTPLPSLSCCRVPGPCHHRALGNRLLGAVWLSSSQYILSTRFVIVRPCPLYSLVIGSGSKAWPDALLRHGKTDI</sequence>
<name>A0ABR4JZV1_9EURO</name>
<evidence type="ECO:0000313" key="2">
    <source>
        <dbReference type="EMBL" id="KAL2844423.1"/>
    </source>
</evidence>
<dbReference type="EMBL" id="JBFXLR010000041">
    <property type="protein sequence ID" value="KAL2844423.1"/>
    <property type="molecule type" value="Genomic_DNA"/>
</dbReference>
<reference evidence="2 3" key="1">
    <citation type="submission" date="2024-07" db="EMBL/GenBank/DDBJ databases">
        <title>Section-level genome sequencing and comparative genomics of Aspergillus sections Usti and Cavernicolus.</title>
        <authorList>
            <consortium name="Lawrence Berkeley National Laboratory"/>
            <person name="Nybo J.L."/>
            <person name="Vesth T.C."/>
            <person name="Theobald S."/>
            <person name="Frisvad J.C."/>
            <person name="Larsen T.O."/>
            <person name="Kjaerboelling I."/>
            <person name="Rothschild-Mancinelli K."/>
            <person name="Lyhne E.K."/>
            <person name="Kogle M.E."/>
            <person name="Barry K."/>
            <person name="Clum A."/>
            <person name="Na H."/>
            <person name="Ledsgaard L."/>
            <person name="Lin J."/>
            <person name="Lipzen A."/>
            <person name="Kuo A."/>
            <person name="Riley R."/>
            <person name="Mondo S."/>
            <person name="LaButti K."/>
            <person name="Haridas S."/>
            <person name="Pangalinan J."/>
            <person name="Salamov A.A."/>
            <person name="Simmons B.A."/>
            <person name="Magnuson J.K."/>
            <person name="Chen J."/>
            <person name="Drula E."/>
            <person name="Henrissat B."/>
            <person name="Wiebenga A."/>
            <person name="Lubbers R.J."/>
            <person name="Gomes A.C."/>
            <person name="Macurrencykelacurrency M.R."/>
            <person name="Stajich J."/>
            <person name="Grigoriev I.V."/>
            <person name="Mortensen U.H."/>
            <person name="De vries R.P."/>
            <person name="Baker S.E."/>
            <person name="Andersen M.R."/>
        </authorList>
    </citation>
    <scope>NUCLEOTIDE SEQUENCE [LARGE SCALE GENOMIC DNA]</scope>
    <source>
        <strain evidence="2 3">CBS 756.74</strain>
    </source>
</reference>